<sequence length="194" mass="21757">MSACARYQSSNYLQNTTSHTTALPCLPTTTFFHSFVLVNVHQNIVNVEEDDCLFSYNQTQDCSSCISYGKTCHHLLLRRRYSCAHSPDTDVASVYRRLVPWFCDLGLGRSISTRLSTSHSRAFIKPRKMLHLCKVPCKWIANTFATTPATIPIQTTKNPRSNHAFLMPSLFARSISPLALIDVPQPSAAMVSML</sequence>
<dbReference type="EMBL" id="JAFFHA010000004">
    <property type="protein sequence ID" value="KAK4656774.1"/>
    <property type="molecule type" value="Genomic_DNA"/>
</dbReference>
<dbReference type="Proteomes" id="UP001323405">
    <property type="component" value="Unassembled WGS sequence"/>
</dbReference>
<organism evidence="1 2">
    <name type="scientific">Podospora pseudocomata</name>
    <dbReference type="NCBI Taxonomy" id="2093779"/>
    <lineage>
        <taxon>Eukaryota</taxon>
        <taxon>Fungi</taxon>
        <taxon>Dikarya</taxon>
        <taxon>Ascomycota</taxon>
        <taxon>Pezizomycotina</taxon>
        <taxon>Sordariomycetes</taxon>
        <taxon>Sordariomycetidae</taxon>
        <taxon>Sordariales</taxon>
        <taxon>Podosporaceae</taxon>
        <taxon>Podospora</taxon>
    </lineage>
</organism>
<proteinExistence type="predicted"/>
<comment type="caution">
    <text evidence="1">The sequence shown here is derived from an EMBL/GenBank/DDBJ whole genome shotgun (WGS) entry which is preliminary data.</text>
</comment>
<evidence type="ECO:0000313" key="2">
    <source>
        <dbReference type="Proteomes" id="UP001323405"/>
    </source>
</evidence>
<accession>A0ABR0GM12</accession>
<dbReference type="RefSeq" id="XP_062745749.1">
    <property type="nucleotide sequence ID" value="XM_062883328.1"/>
</dbReference>
<keyword evidence="2" id="KW-1185">Reference proteome</keyword>
<gene>
    <name evidence="1" type="ORF">QC762_0039030</name>
</gene>
<name>A0ABR0GM12_9PEZI</name>
<dbReference type="GeneID" id="87902902"/>
<protein>
    <submittedName>
        <fullName evidence="1">Uncharacterized protein</fullName>
    </submittedName>
</protein>
<reference evidence="1 2" key="1">
    <citation type="journal article" date="2023" name="bioRxiv">
        <title>High-quality genome assemblies of four members of thePodospora anserinaspecies complex.</title>
        <authorList>
            <person name="Ament-Velasquez S.L."/>
            <person name="Vogan A.A."/>
            <person name="Wallerman O."/>
            <person name="Hartmann F."/>
            <person name="Gautier V."/>
            <person name="Silar P."/>
            <person name="Giraud T."/>
            <person name="Johannesson H."/>
        </authorList>
    </citation>
    <scope>NUCLEOTIDE SEQUENCE [LARGE SCALE GENOMIC DNA]</scope>
    <source>
        <strain evidence="1 2">CBS 415.72m</strain>
    </source>
</reference>
<evidence type="ECO:0000313" key="1">
    <source>
        <dbReference type="EMBL" id="KAK4656774.1"/>
    </source>
</evidence>